<protein>
    <submittedName>
        <fullName evidence="3">Uncharacterized protein</fullName>
    </submittedName>
</protein>
<evidence type="ECO:0000256" key="2">
    <source>
        <dbReference type="SAM" id="SignalP"/>
    </source>
</evidence>
<proteinExistence type="predicted"/>
<feature type="transmembrane region" description="Helical" evidence="1">
    <location>
        <begin position="168"/>
        <end position="188"/>
    </location>
</feature>
<gene>
    <name evidence="3" type="ORF">DBRI1063_LOCUS25520</name>
</gene>
<evidence type="ECO:0000256" key="1">
    <source>
        <dbReference type="SAM" id="Phobius"/>
    </source>
</evidence>
<dbReference type="InterPro" id="IPR009500">
    <property type="entry name" value="DUF1118"/>
</dbReference>
<organism evidence="3">
    <name type="scientific">Ditylum brightwellii</name>
    <dbReference type="NCBI Taxonomy" id="49249"/>
    <lineage>
        <taxon>Eukaryota</taxon>
        <taxon>Sar</taxon>
        <taxon>Stramenopiles</taxon>
        <taxon>Ochrophyta</taxon>
        <taxon>Bacillariophyta</taxon>
        <taxon>Mediophyceae</taxon>
        <taxon>Lithodesmiophycidae</taxon>
        <taxon>Lithodesmiales</taxon>
        <taxon>Lithodesmiaceae</taxon>
        <taxon>Ditylum</taxon>
    </lineage>
</organism>
<keyword evidence="1" id="KW-0812">Transmembrane</keyword>
<name>A0A7S2A5B3_9STRA</name>
<dbReference type="AlphaFoldDB" id="A0A7S2A5B3"/>
<evidence type="ECO:0000313" key="3">
    <source>
        <dbReference type="EMBL" id="CAD9358425.1"/>
    </source>
</evidence>
<dbReference type="Pfam" id="PF06549">
    <property type="entry name" value="DUF1118"/>
    <property type="match status" value="2"/>
</dbReference>
<keyword evidence="1" id="KW-0472">Membrane</keyword>
<sequence length="193" mass="19550">MVKLGLFFGALFATTANAFVPATPNTFVSKPLMAASFSEVDEIGNNIAVKKLLSQVEESGLLTKVAQSGLLSKAQDAGISLSKLEPLLALAAENDDVLILAEAATPELLPLLPTIVELAPQGLPLAVAALDISPGTLQSLAIASVAAAGAGVYFIPDDTIVQVAAQTLLVAALGVAAPAASLIGAEIIKIIKK</sequence>
<dbReference type="EMBL" id="HBGN01039868">
    <property type="protein sequence ID" value="CAD9358425.1"/>
    <property type="molecule type" value="Transcribed_RNA"/>
</dbReference>
<keyword evidence="1" id="KW-1133">Transmembrane helix</keyword>
<feature type="chain" id="PRO_5031043425" evidence="2">
    <location>
        <begin position="19"/>
        <end position="193"/>
    </location>
</feature>
<accession>A0A7S2A5B3</accession>
<feature type="signal peptide" evidence="2">
    <location>
        <begin position="1"/>
        <end position="18"/>
    </location>
</feature>
<keyword evidence="2" id="KW-0732">Signal</keyword>
<reference evidence="3" key="1">
    <citation type="submission" date="2021-01" db="EMBL/GenBank/DDBJ databases">
        <authorList>
            <person name="Corre E."/>
            <person name="Pelletier E."/>
            <person name="Niang G."/>
            <person name="Scheremetjew M."/>
            <person name="Finn R."/>
            <person name="Kale V."/>
            <person name="Holt S."/>
            <person name="Cochrane G."/>
            <person name="Meng A."/>
            <person name="Brown T."/>
            <person name="Cohen L."/>
        </authorList>
    </citation>
    <scope>NUCLEOTIDE SEQUENCE</scope>
    <source>
        <strain evidence="3">Pop2</strain>
    </source>
</reference>